<accession>A0A4Q0P9X3</accession>
<comment type="caution">
    <text evidence="3">The sequence shown here is derived from an EMBL/GenBank/DDBJ whole genome shotgun (WGS) entry which is preliminary data.</text>
</comment>
<dbReference type="OrthoDB" id="1467687at2"/>
<dbReference type="Pfam" id="PF13767">
    <property type="entry name" value="DUF4168"/>
    <property type="match status" value="1"/>
</dbReference>
<feature type="chain" id="PRO_5020315158" description="DUF4168 domain-containing protein" evidence="1">
    <location>
        <begin position="28"/>
        <end position="166"/>
    </location>
</feature>
<evidence type="ECO:0000313" key="4">
    <source>
        <dbReference type="Proteomes" id="UP000289238"/>
    </source>
</evidence>
<keyword evidence="1" id="KW-0732">Signal</keyword>
<name>A0A4Q0P9X3_9FLAO</name>
<dbReference type="EMBL" id="QOVM01000002">
    <property type="protein sequence ID" value="RXG23534.1"/>
    <property type="molecule type" value="Genomic_DNA"/>
</dbReference>
<dbReference type="InterPro" id="IPR025433">
    <property type="entry name" value="DUF4168"/>
</dbReference>
<dbReference type="Proteomes" id="UP000289238">
    <property type="component" value="Unassembled WGS sequence"/>
</dbReference>
<evidence type="ECO:0000256" key="1">
    <source>
        <dbReference type="SAM" id="SignalP"/>
    </source>
</evidence>
<organism evidence="3 4">
    <name type="scientific">Leeuwenhoekiella aequorea</name>
    <dbReference type="NCBI Taxonomy" id="283736"/>
    <lineage>
        <taxon>Bacteria</taxon>
        <taxon>Pseudomonadati</taxon>
        <taxon>Bacteroidota</taxon>
        <taxon>Flavobacteriia</taxon>
        <taxon>Flavobacteriales</taxon>
        <taxon>Flavobacteriaceae</taxon>
        <taxon>Leeuwenhoekiella</taxon>
    </lineage>
</organism>
<evidence type="ECO:0000313" key="3">
    <source>
        <dbReference type="EMBL" id="RXG23534.1"/>
    </source>
</evidence>
<evidence type="ECO:0000259" key="2">
    <source>
        <dbReference type="Pfam" id="PF13767"/>
    </source>
</evidence>
<gene>
    <name evidence="3" type="ORF">DSM00_1148</name>
</gene>
<proteinExistence type="predicted"/>
<feature type="signal peptide" evidence="1">
    <location>
        <begin position="1"/>
        <end position="27"/>
    </location>
</feature>
<sequence length="166" mass="18289">MITFKKDIIALALTGALIGGVTMTANAQVAPTQTTAQTQTNITTAELTKFAGAFVDVQEENKVAQQQMMGIIQDQGLELERFNEIQKSKMNPEATVDASSEELEKHKAVVTALESMQPELESKMMAIIEDHGLTMDKYKEVALALQKDKALQQKFQQIMIKSQTQG</sequence>
<protein>
    <recommendedName>
        <fullName evidence="2">DUF4168 domain-containing protein</fullName>
    </recommendedName>
</protein>
<reference evidence="3 4" key="1">
    <citation type="submission" date="2018-07" db="EMBL/GenBank/DDBJ databases">
        <title>Leeuwenhoekiella genomics.</title>
        <authorList>
            <person name="Tahon G."/>
            <person name="Willems A."/>
        </authorList>
    </citation>
    <scope>NUCLEOTIDE SEQUENCE [LARGE SCALE GENOMIC DNA]</scope>
    <source>
        <strain evidence="3 4">LMG 22550</strain>
    </source>
</reference>
<feature type="domain" description="DUF4168" evidence="2">
    <location>
        <begin position="45"/>
        <end position="154"/>
    </location>
</feature>
<dbReference type="RefSeq" id="WP_128757054.1">
    <property type="nucleotide sequence ID" value="NZ_QOVM01000002.1"/>
</dbReference>
<dbReference type="AlphaFoldDB" id="A0A4Q0P9X3"/>
<keyword evidence="4" id="KW-1185">Reference proteome</keyword>